<dbReference type="STRING" id="887929.HMP0721_1303"/>
<reference evidence="1 2" key="1">
    <citation type="submission" date="2010-12" db="EMBL/GenBank/DDBJ databases">
        <authorList>
            <person name="Muzny D."/>
            <person name="Qin X."/>
            <person name="Deng J."/>
            <person name="Jiang H."/>
            <person name="Liu Y."/>
            <person name="Qu J."/>
            <person name="Song X.-Z."/>
            <person name="Zhang L."/>
            <person name="Thornton R."/>
            <person name="Coyle M."/>
            <person name="Francisco L."/>
            <person name="Jackson L."/>
            <person name="Javaid M."/>
            <person name="Korchina V."/>
            <person name="Kovar C."/>
            <person name="Mata R."/>
            <person name="Mathew T."/>
            <person name="Ngo R."/>
            <person name="Nguyen L."/>
            <person name="Nguyen N."/>
            <person name="Okwuonu G."/>
            <person name="Ongeri F."/>
            <person name="Pham C."/>
            <person name="Simmons D."/>
            <person name="Wilczek-Boney K."/>
            <person name="Hale W."/>
            <person name="Jakkamsetti A."/>
            <person name="Pham P."/>
            <person name="Ruth R."/>
            <person name="San Lucas F."/>
            <person name="Warren J."/>
            <person name="Zhang J."/>
            <person name="Zhao Z."/>
            <person name="Zhou C."/>
            <person name="Zhu D."/>
            <person name="Lee S."/>
            <person name="Bess C."/>
            <person name="Blankenburg K."/>
            <person name="Forbes L."/>
            <person name="Fu Q."/>
            <person name="Gubbala S."/>
            <person name="Hirani K."/>
            <person name="Jayaseelan J.C."/>
            <person name="Lara F."/>
            <person name="Munidasa M."/>
            <person name="Palculict T."/>
            <person name="Patil S."/>
            <person name="Pu L.-L."/>
            <person name="Saada N."/>
            <person name="Tang L."/>
            <person name="Weissenberger G."/>
            <person name="Zhu Y."/>
            <person name="Hemphill L."/>
            <person name="Shang Y."/>
            <person name="Youmans B."/>
            <person name="Ayvaz T."/>
            <person name="Ross M."/>
            <person name="Santibanez J."/>
            <person name="Aqrawi P."/>
            <person name="Gross S."/>
            <person name="Joshi V."/>
            <person name="Fowler G."/>
            <person name="Nazareth L."/>
            <person name="Reid J."/>
            <person name="Worley K."/>
            <person name="Petrosino J."/>
            <person name="Highlander S."/>
            <person name="Gibbs R."/>
        </authorList>
    </citation>
    <scope>NUCLEOTIDE SEQUENCE [LARGE SCALE GENOMIC DNA]</scope>
    <source>
        <strain evidence="1 2">ATCC 23263</strain>
    </source>
</reference>
<dbReference type="HOGENOM" id="CLU_2864393_0_0_9"/>
<accession>E6MH19</accession>
<sequence length="64" mass="6825">MKTENEAGVGIQKGGRKKLTTGDVTAIFEAGPERRDDAKNAGRQRPSGVFLVLLLNGGNKKTAR</sequence>
<comment type="caution">
    <text evidence="1">The sequence shown here is derived from an EMBL/GenBank/DDBJ whole genome shotgun (WGS) entry which is preliminary data.</text>
</comment>
<evidence type="ECO:0000313" key="1">
    <source>
        <dbReference type="EMBL" id="EFV01909.1"/>
    </source>
</evidence>
<name>E6MH19_9FIRM</name>
<dbReference type="RefSeq" id="WP_006598726.1">
    <property type="nucleotide sequence ID" value="NZ_GL622359.1"/>
</dbReference>
<dbReference type="Proteomes" id="UP000004754">
    <property type="component" value="Unassembled WGS sequence"/>
</dbReference>
<organism evidence="1 2">
    <name type="scientific">Pseudoramibacter alactolyticus ATCC 23263</name>
    <dbReference type="NCBI Taxonomy" id="887929"/>
    <lineage>
        <taxon>Bacteria</taxon>
        <taxon>Bacillati</taxon>
        <taxon>Bacillota</taxon>
        <taxon>Clostridia</taxon>
        <taxon>Eubacteriales</taxon>
        <taxon>Eubacteriaceae</taxon>
        <taxon>Pseudoramibacter</taxon>
    </lineage>
</organism>
<gene>
    <name evidence="1" type="ORF">HMP0721_1303</name>
</gene>
<dbReference type="AlphaFoldDB" id="E6MH19"/>
<dbReference type="EMBL" id="AEQN01000016">
    <property type="protein sequence ID" value="EFV01909.1"/>
    <property type="molecule type" value="Genomic_DNA"/>
</dbReference>
<keyword evidence="2" id="KW-1185">Reference proteome</keyword>
<proteinExistence type="predicted"/>
<evidence type="ECO:0000313" key="2">
    <source>
        <dbReference type="Proteomes" id="UP000004754"/>
    </source>
</evidence>
<protein>
    <submittedName>
        <fullName evidence="1">Uncharacterized protein</fullName>
    </submittedName>
</protein>